<evidence type="ECO:0000313" key="1">
    <source>
        <dbReference type="EMBL" id="SPP98192.1"/>
    </source>
</evidence>
<gene>
    <name evidence="1" type="ORF">BRAD3257_7475</name>
</gene>
<organism evidence="1 2">
    <name type="scientific">Bradyrhizobium vignae</name>
    <dbReference type="NCBI Taxonomy" id="1549949"/>
    <lineage>
        <taxon>Bacteria</taxon>
        <taxon>Pseudomonadati</taxon>
        <taxon>Pseudomonadota</taxon>
        <taxon>Alphaproteobacteria</taxon>
        <taxon>Hyphomicrobiales</taxon>
        <taxon>Nitrobacteraceae</taxon>
        <taxon>Bradyrhizobium</taxon>
    </lineage>
</organism>
<accession>A0A2U3Q9V8</accession>
<dbReference type="EMBL" id="LS398110">
    <property type="protein sequence ID" value="SPP98192.1"/>
    <property type="molecule type" value="Genomic_DNA"/>
</dbReference>
<sequence length="46" mass="5131">MKSIAAVELLILDDWGLQTIDANARHYLLNADAILDRRFTTLTGSN</sequence>
<dbReference type="KEGG" id="bvz:BRAD3257_7475"/>
<proteinExistence type="predicted"/>
<name>A0A2U3Q9V8_9BRAD</name>
<dbReference type="Proteomes" id="UP000246085">
    <property type="component" value="Chromosome BRAD3257"/>
</dbReference>
<evidence type="ECO:0000313" key="2">
    <source>
        <dbReference type="Proteomes" id="UP000246085"/>
    </source>
</evidence>
<reference evidence="1 2" key="1">
    <citation type="submission" date="2018-03" db="EMBL/GenBank/DDBJ databases">
        <authorList>
            <person name="Gully D."/>
        </authorList>
    </citation>
    <scope>NUCLEOTIDE SEQUENCE [LARGE SCALE GENOMIC DNA]</scope>
    <source>
        <strain evidence="1">ORS3257</strain>
    </source>
</reference>
<protein>
    <submittedName>
        <fullName evidence="1">Uncharacterized protein</fullName>
    </submittedName>
</protein>
<dbReference type="AlphaFoldDB" id="A0A2U3Q9V8"/>